<dbReference type="Proteomes" id="UP000291116">
    <property type="component" value="Unassembled WGS sequence"/>
</dbReference>
<feature type="compositionally biased region" description="Pro residues" evidence="1">
    <location>
        <begin position="44"/>
        <end position="54"/>
    </location>
</feature>
<feature type="compositionally biased region" description="Basic residues" evidence="1">
    <location>
        <begin position="117"/>
        <end position="128"/>
    </location>
</feature>
<feature type="compositionally biased region" description="Low complexity" evidence="1">
    <location>
        <begin position="166"/>
        <end position="175"/>
    </location>
</feature>
<sequence length="272" mass="28615">MEGFDEVDIDDLFGGGGDMLFDGLDIALDDTLGDIISNDAAPAPVAPPSEPAPAPKTKRTGGPRTKRTNPMLEKPVAKEETAVTSPGNKRRKTKRKSKAPAAFGDDDEAAVEEQPPPKKKRKASAKTKKLNDASSVSSAKTKRKKLTGTASASIVKGSSHLGASNSLLTKSTKSSMVLPNSSVAAAGQFGGRLKKVGTTKVKRKLKKHADGASDSVALAATEVIKPPKPEPTYGGLAPSKTLFYPFLESVPAESTMQKRKTYPVMDRLSNTG</sequence>
<proteinExistence type="predicted"/>
<protein>
    <submittedName>
        <fullName evidence="2">Uncharacterized protein</fullName>
    </submittedName>
</protein>
<dbReference type="OrthoDB" id="49100at2759"/>
<feature type="compositionally biased region" description="Basic residues" evidence="1">
    <location>
        <begin position="88"/>
        <end position="98"/>
    </location>
</feature>
<name>A0A448YXR0_9STRA</name>
<evidence type="ECO:0000313" key="2">
    <source>
        <dbReference type="EMBL" id="VEU34509.1"/>
    </source>
</evidence>
<organism evidence="2 3">
    <name type="scientific">Pseudo-nitzschia multistriata</name>
    <dbReference type="NCBI Taxonomy" id="183589"/>
    <lineage>
        <taxon>Eukaryota</taxon>
        <taxon>Sar</taxon>
        <taxon>Stramenopiles</taxon>
        <taxon>Ochrophyta</taxon>
        <taxon>Bacillariophyta</taxon>
        <taxon>Bacillariophyceae</taxon>
        <taxon>Bacillariophycidae</taxon>
        <taxon>Bacillariales</taxon>
        <taxon>Bacillariaceae</taxon>
        <taxon>Pseudo-nitzschia</taxon>
    </lineage>
</organism>
<evidence type="ECO:0000313" key="3">
    <source>
        <dbReference type="Proteomes" id="UP000291116"/>
    </source>
</evidence>
<dbReference type="EMBL" id="CAACVS010000031">
    <property type="protein sequence ID" value="VEU34509.1"/>
    <property type="molecule type" value="Genomic_DNA"/>
</dbReference>
<accession>A0A448YXR0</accession>
<reference evidence="2 3" key="1">
    <citation type="submission" date="2019-01" db="EMBL/GenBank/DDBJ databases">
        <authorList>
            <person name="Ferrante I. M."/>
        </authorList>
    </citation>
    <scope>NUCLEOTIDE SEQUENCE [LARGE SCALE GENOMIC DNA]</scope>
    <source>
        <strain evidence="2 3">B856</strain>
    </source>
</reference>
<feature type="compositionally biased region" description="Basic residues" evidence="1">
    <location>
        <begin position="56"/>
        <end position="67"/>
    </location>
</feature>
<feature type="region of interest" description="Disordered" evidence="1">
    <location>
        <begin position="36"/>
        <end position="175"/>
    </location>
</feature>
<dbReference type="AlphaFoldDB" id="A0A448YXR0"/>
<evidence type="ECO:0000256" key="1">
    <source>
        <dbReference type="SAM" id="MobiDB-lite"/>
    </source>
</evidence>
<keyword evidence="3" id="KW-1185">Reference proteome</keyword>
<gene>
    <name evidence="2" type="ORF">PSNMU_V1.4_AUG-EV-PASAV3_0012190</name>
</gene>